<dbReference type="PANTHER" id="PTHR11070:SF3">
    <property type="entry name" value="DNA 3'-5' HELICASE"/>
    <property type="match status" value="1"/>
</dbReference>
<gene>
    <name evidence="1" type="ORF">C0W81_12525</name>
</gene>
<dbReference type="OrthoDB" id="7066673at2"/>
<proteinExistence type="predicted"/>
<keyword evidence="1" id="KW-0067">ATP-binding</keyword>
<dbReference type="Proteomes" id="UP000241858">
    <property type="component" value="Unassembled WGS sequence"/>
</dbReference>
<dbReference type="GO" id="GO:0005524">
    <property type="term" value="F:ATP binding"/>
    <property type="evidence" value="ECO:0007669"/>
    <property type="project" value="InterPro"/>
</dbReference>
<dbReference type="PANTHER" id="PTHR11070">
    <property type="entry name" value="UVRD / RECB / PCRA DNA HELICASE FAMILY MEMBER"/>
    <property type="match status" value="1"/>
</dbReference>
<dbReference type="AlphaFoldDB" id="A0A2T3HWE5"/>
<dbReference type="Gene3D" id="3.40.50.300">
    <property type="entry name" value="P-loop containing nucleotide triphosphate hydrolases"/>
    <property type="match status" value="2"/>
</dbReference>
<dbReference type="EMBL" id="PYLY01000025">
    <property type="protein sequence ID" value="PSU03230.1"/>
    <property type="molecule type" value="Genomic_DNA"/>
</dbReference>
<dbReference type="Pfam" id="PF13245">
    <property type="entry name" value="AAA_19"/>
    <property type="match status" value="1"/>
</dbReference>
<evidence type="ECO:0000313" key="1">
    <source>
        <dbReference type="EMBL" id="PSU03230.1"/>
    </source>
</evidence>
<dbReference type="GO" id="GO:0000725">
    <property type="term" value="P:recombinational repair"/>
    <property type="evidence" value="ECO:0007669"/>
    <property type="project" value="TreeGrafter"/>
</dbReference>
<protein>
    <submittedName>
        <fullName evidence="1">DNA/RNA helicase</fullName>
    </submittedName>
</protein>
<keyword evidence="1" id="KW-0378">Hydrolase</keyword>
<dbReference type="GO" id="GO:0003677">
    <property type="term" value="F:DNA binding"/>
    <property type="evidence" value="ECO:0007669"/>
    <property type="project" value="InterPro"/>
</dbReference>
<dbReference type="GO" id="GO:0005829">
    <property type="term" value="C:cytosol"/>
    <property type="evidence" value="ECO:0007669"/>
    <property type="project" value="TreeGrafter"/>
</dbReference>
<reference evidence="1 2" key="1">
    <citation type="submission" date="2018-03" db="EMBL/GenBank/DDBJ databases">
        <title>Whole genome sequencing of Histamine producing bacteria.</title>
        <authorList>
            <person name="Butler K."/>
        </authorList>
    </citation>
    <scope>NUCLEOTIDE SEQUENCE [LARGE SCALE GENOMIC DNA]</scope>
    <source>
        <strain evidence="1 2">DSM 23343</strain>
    </source>
</reference>
<dbReference type="RefSeq" id="WP_060996915.1">
    <property type="nucleotide sequence ID" value="NZ_LNQZ01000002.1"/>
</dbReference>
<dbReference type="GO" id="GO:0043138">
    <property type="term" value="F:3'-5' DNA helicase activity"/>
    <property type="evidence" value="ECO:0007669"/>
    <property type="project" value="TreeGrafter"/>
</dbReference>
<dbReference type="SUPFAM" id="SSF52540">
    <property type="entry name" value="P-loop containing nucleoside triphosphate hydrolases"/>
    <property type="match status" value="1"/>
</dbReference>
<keyword evidence="1" id="KW-0347">Helicase</keyword>
<sequence>MRMPNVRQISEEQQDIFEDAPIDGSILVAGPPGTGKTVIAFLRAQILANKNCDVTVLMYNRVLRRYTENVAAEIDGNVQSKTMHTWFPEWWRSHRIATGHSSETLIIDGDRVFVSCPYEDKDKLKKVGGKWGANKFNPFTNKKGMWYVPKSRYDSDPSIYNEWTGTSYEPLELARWQYNWLAMRDLYLDQPQEKMVDWGHLIIDEAQDFEPGLFSFLHLTSKQLEHGALTILADENQRLEENRHSSLEDIRTTLKLNKKPEREFSLTINFRNTYQIAKVASHFYVGLPTGVPKLPNRQGNKPQLVVVSNVEQQIQYICRSLKNRAALEVGVIVDNDTDRELFVKEIADRLTNYTVQSYSSKNYKSSEDLVFDTQGVVTVLHRKSCKGLEFDIVFIPQLQSFTVDDADLTTFKMNLYVMCSRAREELVFLCNDGTKANPAFFKHFPNRASGLIDYREQE</sequence>
<comment type="caution">
    <text evidence="1">The sequence shown here is derived from an EMBL/GenBank/DDBJ whole genome shotgun (WGS) entry which is preliminary data.</text>
</comment>
<organism evidence="1 2">
    <name type="scientific">Photobacterium aquimaris</name>
    <dbReference type="NCBI Taxonomy" id="512643"/>
    <lineage>
        <taxon>Bacteria</taxon>
        <taxon>Pseudomonadati</taxon>
        <taxon>Pseudomonadota</taxon>
        <taxon>Gammaproteobacteria</taxon>
        <taxon>Vibrionales</taxon>
        <taxon>Vibrionaceae</taxon>
        <taxon>Photobacterium</taxon>
    </lineage>
</organism>
<accession>A0A2T3HWE5</accession>
<name>A0A2T3HWE5_9GAMM</name>
<keyword evidence="1" id="KW-0547">Nucleotide-binding</keyword>
<evidence type="ECO:0000313" key="2">
    <source>
        <dbReference type="Proteomes" id="UP000241858"/>
    </source>
</evidence>
<dbReference type="InterPro" id="IPR000212">
    <property type="entry name" value="DNA_helicase_UvrD/REP"/>
</dbReference>
<dbReference type="InterPro" id="IPR027417">
    <property type="entry name" value="P-loop_NTPase"/>
</dbReference>